<keyword evidence="2" id="KW-0378">Hydrolase</keyword>
<dbReference type="EMBL" id="FOGL01000017">
    <property type="protein sequence ID" value="SES08793.1"/>
    <property type="molecule type" value="Genomic_DNA"/>
</dbReference>
<dbReference type="PANTHER" id="PTHR32060:SF22">
    <property type="entry name" value="CARBOXYL-TERMINAL-PROCESSING PEPTIDASE 3, CHLOROPLASTIC"/>
    <property type="match status" value="1"/>
</dbReference>
<protein>
    <submittedName>
        <fullName evidence="2">Carboxyl-terminal processing protease</fullName>
    </submittedName>
</protein>
<evidence type="ECO:0000313" key="2">
    <source>
        <dbReference type="EMBL" id="SES08793.1"/>
    </source>
</evidence>
<dbReference type="SMART" id="SM00245">
    <property type="entry name" value="TSPc"/>
    <property type="match status" value="1"/>
</dbReference>
<keyword evidence="3" id="KW-1185">Reference proteome</keyword>
<dbReference type="Pfam" id="PF03572">
    <property type="entry name" value="Peptidase_S41"/>
    <property type="match status" value="1"/>
</dbReference>
<dbReference type="Gene3D" id="3.90.226.10">
    <property type="entry name" value="2-enoyl-CoA Hydratase, Chain A, domain 1"/>
    <property type="match status" value="1"/>
</dbReference>
<dbReference type="PANTHER" id="PTHR32060">
    <property type="entry name" value="TAIL-SPECIFIC PROTEASE"/>
    <property type="match status" value="1"/>
</dbReference>
<gene>
    <name evidence="2" type="ORF">SAMN04487944_117107</name>
</gene>
<dbReference type="Proteomes" id="UP000199687">
    <property type="component" value="Unassembled WGS sequence"/>
</dbReference>
<organism evidence="2 3">
    <name type="scientific">Gracilibacillus ureilyticus</name>
    <dbReference type="NCBI Taxonomy" id="531814"/>
    <lineage>
        <taxon>Bacteria</taxon>
        <taxon>Bacillati</taxon>
        <taxon>Bacillota</taxon>
        <taxon>Bacilli</taxon>
        <taxon>Bacillales</taxon>
        <taxon>Bacillaceae</taxon>
        <taxon>Gracilibacillus</taxon>
    </lineage>
</organism>
<dbReference type="OrthoDB" id="2866346at2"/>
<reference evidence="2 3" key="1">
    <citation type="submission" date="2016-10" db="EMBL/GenBank/DDBJ databases">
        <authorList>
            <person name="de Groot N.N."/>
        </authorList>
    </citation>
    <scope>NUCLEOTIDE SEQUENCE [LARGE SCALE GENOMIC DNA]</scope>
    <source>
        <strain evidence="2 3">CGMCC 1.7727</strain>
    </source>
</reference>
<dbReference type="SUPFAM" id="SSF52096">
    <property type="entry name" value="ClpP/crotonase"/>
    <property type="match status" value="1"/>
</dbReference>
<dbReference type="GO" id="GO:0004175">
    <property type="term" value="F:endopeptidase activity"/>
    <property type="evidence" value="ECO:0007669"/>
    <property type="project" value="TreeGrafter"/>
</dbReference>
<evidence type="ECO:0000313" key="3">
    <source>
        <dbReference type="Proteomes" id="UP000199687"/>
    </source>
</evidence>
<dbReference type="CDD" id="cd06567">
    <property type="entry name" value="Peptidase_S41"/>
    <property type="match status" value="1"/>
</dbReference>
<feature type="domain" description="Tail specific protease" evidence="1">
    <location>
        <begin position="173"/>
        <end position="368"/>
    </location>
</feature>
<dbReference type="GO" id="GO:0008236">
    <property type="term" value="F:serine-type peptidase activity"/>
    <property type="evidence" value="ECO:0007669"/>
    <property type="project" value="InterPro"/>
</dbReference>
<dbReference type="InterPro" id="IPR029045">
    <property type="entry name" value="ClpP/crotonase-like_dom_sf"/>
</dbReference>
<dbReference type="InterPro" id="IPR005151">
    <property type="entry name" value="Tail-specific_protease"/>
</dbReference>
<dbReference type="STRING" id="531814.SAMN04487944_117107"/>
<proteinExistence type="predicted"/>
<dbReference type="RefSeq" id="WP_089742804.1">
    <property type="nucleotide sequence ID" value="NZ_FOGL01000017.1"/>
</dbReference>
<dbReference type="AlphaFoldDB" id="A0A1H9UIC7"/>
<name>A0A1H9UIC7_9BACI</name>
<sequence length="393" mass="45216">MESAISQSIHIEERLFILSKAYESVSKYFAHWEDSKIALEDLDTYFPQFIKRVLETENRLSFTQLMLEFLAKLNNRHTIYFDLSATALIDWDDTENILPIGFSFENIKGEWIVTESLLNGLTPGDQILTINGQPFKQLVGDFSKYLHELHDLYRTGRLNLLFPLFMPAEKYSVEFFDKDNVKNQIEVNPYNIGRKDVMTEGRWLVHEKTAYIKIPSFQKPKYEADAVDFVGRFFSAKSIILDLRGNKGGSTPASLIKLLMNQRWRSYGLKTATKEYQPVYIEPDKKAYGGELILLVDRDTGSAAEDLVVPFKDNGRAKIIGERTWGSTGQPYIFEKGEQRLCIGAVRASMPDGGLFEGIGIEPDIRVNKRREDFYERIDRYIEEALRLSLIQG</sequence>
<dbReference type="GO" id="GO:0006508">
    <property type="term" value="P:proteolysis"/>
    <property type="evidence" value="ECO:0007669"/>
    <property type="project" value="UniProtKB-KW"/>
</dbReference>
<accession>A0A1H9UIC7</accession>
<evidence type="ECO:0000259" key="1">
    <source>
        <dbReference type="SMART" id="SM00245"/>
    </source>
</evidence>
<keyword evidence="2" id="KW-0645">Protease</keyword>